<organism evidence="1 2">
    <name type="scientific">Streptomyces coeruleoprunus</name>
    <dbReference type="NCBI Taxonomy" id="285563"/>
    <lineage>
        <taxon>Bacteria</taxon>
        <taxon>Bacillati</taxon>
        <taxon>Actinomycetota</taxon>
        <taxon>Actinomycetes</taxon>
        <taxon>Kitasatosporales</taxon>
        <taxon>Streptomycetaceae</taxon>
        <taxon>Streptomyces</taxon>
    </lineage>
</organism>
<evidence type="ECO:0000313" key="2">
    <source>
        <dbReference type="Proteomes" id="UP001595829"/>
    </source>
</evidence>
<reference evidence="2" key="1">
    <citation type="journal article" date="2019" name="Int. J. Syst. Evol. Microbiol.">
        <title>The Global Catalogue of Microorganisms (GCM) 10K type strain sequencing project: providing services to taxonomists for standard genome sequencing and annotation.</title>
        <authorList>
            <consortium name="The Broad Institute Genomics Platform"/>
            <consortium name="The Broad Institute Genome Sequencing Center for Infectious Disease"/>
            <person name="Wu L."/>
            <person name="Ma J."/>
        </authorList>
    </citation>
    <scope>NUCLEOTIDE SEQUENCE [LARGE SCALE GENOMIC DNA]</scope>
    <source>
        <strain evidence="2">CGMCC 4.1648</strain>
    </source>
</reference>
<dbReference type="Gene3D" id="1.25.10.10">
    <property type="entry name" value="Leucine-rich Repeat Variant"/>
    <property type="match status" value="1"/>
</dbReference>
<dbReference type="EMBL" id="JBHSJD010000002">
    <property type="protein sequence ID" value="MFC5021258.1"/>
    <property type="molecule type" value="Genomic_DNA"/>
</dbReference>
<dbReference type="RefSeq" id="WP_345693233.1">
    <property type="nucleotide sequence ID" value="NZ_BAABIT010000001.1"/>
</dbReference>
<keyword evidence="2" id="KW-1185">Reference proteome</keyword>
<dbReference type="InterPro" id="IPR016024">
    <property type="entry name" value="ARM-type_fold"/>
</dbReference>
<evidence type="ECO:0000313" key="1">
    <source>
        <dbReference type="EMBL" id="MFC5021258.1"/>
    </source>
</evidence>
<gene>
    <name evidence="1" type="ORF">ACFPM3_03715</name>
</gene>
<name>A0ABV9X939_9ACTN</name>
<dbReference type="Proteomes" id="UP001595829">
    <property type="component" value="Unassembled WGS sequence"/>
</dbReference>
<sequence length="715" mass="73873">MELAHPLDGLDAHPWVETRHAYGSAEDLPDLLRALAGSDPAAAEEAVSELYGSVLHQGTVYAASVDVAPYLARVAAAGHRTADVLALLGGLAESEDEHAVAPGAVRAAVAAQLPLILPLLDAPDPDVRQAAACAAAHTRDAAALPVLRRRWQEESEPVVRAELLAGLALLDPAGTAATADALARDPAVPAVLRVAALYACLDAGLPWSAGHRTALLSLLPAGSLMDDRLDHRRSEPLSAVVEDLLLRDTDADRDAVVALLDAALRDPRADVRNEAAWAASQAGSMSRHVPSRLLPALMRAVADAASAGEVLTLVAQFGPAAADAAPALATLARRDGHDDADLADRALGVLAVVAPERAAPLLARDLAHSCRGLDGAAGIQAPEDVAFPFDPDLLDAVRARLTDGDLGPTGPYRLTRLLAGWGERAAAALPELYEALPRFPEQAAHAVAAVCPPAERDLAAAVLRPEADKGSPAAARALYDLTGDSGPLLATLERRLGEGRDAAADAARTAAELGPEAASLAPALRAALSDPRDGGTTTPDLDADTAIAVALWRTTGDADTAVRVLDSVLARATGEMWFRWSAIRAARAAALLGPSGRPLVPRLAALLDDPERAPSAILALLAVADPATLDAADLAGIAVRSAESEPLTACEALEALGPAALSPDHVRRLTTLAERDLRVVPSGLESQVGRADDQFRTRLRALLRCAGSDGPTHTG</sequence>
<protein>
    <submittedName>
        <fullName evidence="1">HEAT repeat domain-containing protein</fullName>
    </submittedName>
</protein>
<dbReference type="InterPro" id="IPR011989">
    <property type="entry name" value="ARM-like"/>
</dbReference>
<comment type="caution">
    <text evidence="1">The sequence shown here is derived from an EMBL/GenBank/DDBJ whole genome shotgun (WGS) entry which is preliminary data.</text>
</comment>
<proteinExistence type="predicted"/>
<dbReference type="SUPFAM" id="SSF48371">
    <property type="entry name" value="ARM repeat"/>
    <property type="match status" value="1"/>
</dbReference>
<accession>A0ABV9X939</accession>